<dbReference type="FunFam" id="1.10.287.130:FF:000001">
    <property type="entry name" value="Two-component sensor histidine kinase"/>
    <property type="match status" value="1"/>
</dbReference>
<evidence type="ECO:0000256" key="4">
    <source>
        <dbReference type="ARBA" id="ARBA00022553"/>
    </source>
</evidence>
<evidence type="ECO:0000256" key="5">
    <source>
        <dbReference type="ARBA" id="ARBA00022679"/>
    </source>
</evidence>
<evidence type="ECO:0000256" key="2">
    <source>
        <dbReference type="ARBA" id="ARBA00004370"/>
    </source>
</evidence>
<dbReference type="SMART" id="SM00388">
    <property type="entry name" value="HisKA"/>
    <property type="match status" value="1"/>
</dbReference>
<dbReference type="InterPro" id="IPR036890">
    <property type="entry name" value="HATPase_C_sf"/>
</dbReference>
<sequence length="461" mass="50675">MEGCGLRKRVFSALLLAAGLSLVLFGALTALLLEVTGKQLLLMGVVLVVSATISTLFVRKIGLRLLGELKEPLKTAEKALDHIAAGEVYAVDWSKTEGEYLSLFQAIERLEGRIHSLTSERDKVNLILDCMDEGVVLLDEHTELLASNRAARKLFHMPEDAENTEITDYIRSRRLTEAINLLQRKKESVVLDMEHPRRKGRSLRFFLSPVTGQKYQGQQVGMSILISDVTELKRAEGIRSEFTANVSHELKTPLTSIKGFTDMLASGMVGSAEDQKRFLTMIGVEVDRLIDLINDILKLSELESVAIEQCEESSDVLNAANEVSAFLDPVAKKAGVAVSVSGEHVNAAIPLDRLKELLLNLMENGIKYNEPGGSVKASLETEEDFVRITVSDTGIGIPEESQSRVFERFYRVEKGRARKNGGTGLGLAIVKHIVVLYGGRMALQSELGKGSVFTVRLPRAS</sequence>
<dbReference type="GO" id="GO:0016036">
    <property type="term" value="P:cellular response to phosphate starvation"/>
    <property type="evidence" value="ECO:0007669"/>
    <property type="project" value="TreeGrafter"/>
</dbReference>
<dbReference type="GO" id="GO:0004721">
    <property type="term" value="F:phosphoprotein phosphatase activity"/>
    <property type="evidence" value="ECO:0007669"/>
    <property type="project" value="TreeGrafter"/>
</dbReference>
<proteinExistence type="predicted"/>
<reference evidence="11" key="1">
    <citation type="submission" date="2020-10" db="EMBL/GenBank/DDBJ databases">
        <authorList>
            <person name="Gilroy R."/>
        </authorList>
    </citation>
    <scope>NUCLEOTIDE SEQUENCE</scope>
    <source>
        <strain evidence="11">ChiSxjej1B13-7958</strain>
    </source>
</reference>
<dbReference type="SMART" id="SM00387">
    <property type="entry name" value="HATPase_c"/>
    <property type="match status" value="1"/>
</dbReference>
<organism evidence="11 12">
    <name type="scientific">Candidatus Caccousia avicola</name>
    <dbReference type="NCBI Taxonomy" id="2840721"/>
    <lineage>
        <taxon>Bacteria</taxon>
        <taxon>Bacillati</taxon>
        <taxon>Bacillota</taxon>
        <taxon>Clostridia</taxon>
        <taxon>Eubacteriales</taxon>
        <taxon>Oscillospiraceae</taxon>
        <taxon>Oscillospiraceae incertae sedis</taxon>
        <taxon>Candidatus Caccousia</taxon>
    </lineage>
</organism>
<evidence type="ECO:0000256" key="7">
    <source>
        <dbReference type="ARBA" id="ARBA00023012"/>
    </source>
</evidence>
<dbReference type="SUPFAM" id="SSF47384">
    <property type="entry name" value="Homodimeric domain of signal transducing histidine kinase"/>
    <property type="match status" value="1"/>
</dbReference>
<feature type="transmembrane region" description="Helical" evidence="9">
    <location>
        <begin position="12"/>
        <end position="33"/>
    </location>
</feature>
<keyword evidence="9" id="KW-1133">Transmembrane helix</keyword>
<dbReference type="Pfam" id="PF02518">
    <property type="entry name" value="HATPase_c"/>
    <property type="match status" value="1"/>
</dbReference>
<comment type="caution">
    <text evidence="11">The sequence shown here is derived from an EMBL/GenBank/DDBJ whole genome shotgun (WGS) entry which is preliminary data.</text>
</comment>
<protein>
    <recommendedName>
        <fullName evidence="3">histidine kinase</fullName>
        <ecNumber evidence="3">2.7.13.3</ecNumber>
    </recommendedName>
</protein>
<dbReference type="InterPro" id="IPR004358">
    <property type="entry name" value="Sig_transdc_His_kin-like_C"/>
</dbReference>
<evidence type="ECO:0000256" key="9">
    <source>
        <dbReference type="SAM" id="Phobius"/>
    </source>
</evidence>
<dbReference type="PANTHER" id="PTHR45453">
    <property type="entry name" value="PHOSPHATE REGULON SENSOR PROTEIN PHOR"/>
    <property type="match status" value="1"/>
</dbReference>
<dbReference type="PROSITE" id="PS50109">
    <property type="entry name" value="HIS_KIN"/>
    <property type="match status" value="1"/>
</dbReference>
<evidence type="ECO:0000313" key="11">
    <source>
        <dbReference type="EMBL" id="HIR47566.1"/>
    </source>
</evidence>
<evidence type="ECO:0000259" key="10">
    <source>
        <dbReference type="PROSITE" id="PS50109"/>
    </source>
</evidence>
<dbReference type="InterPro" id="IPR003594">
    <property type="entry name" value="HATPase_dom"/>
</dbReference>
<keyword evidence="4" id="KW-0597">Phosphoprotein</keyword>
<evidence type="ECO:0000256" key="8">
    <source>
        <dbReference type="ARBA" id="ARBA00023136"/>
    </source>
</evidence>
<dbReference type="InterPro" id="IPR050351">
    <property type="entry name" value="BphY/WalK/GraS-like"/>
</dbReference>
<dbReference type="PRINTS" id="PR00344">
    <property type="entry name" value="BCTRLSENSOR"/>
</dbReference>
<dbReference type="CDD" id="cd00130">
    <property type="entry name" value="PAS"/>
    <property type="match status" value="1"/>
</dbReference>
<dbReference type="AlphaFoldDB" id="A0A9D1DED7"/>
<evidence type="ECO:0000256" key="1">
    <source>
        <dbReference type="ARBA" id="ARBA00000085"/>
    </source>
</evidence>
<dbReference type="InterPro" id="IPR005467">
    <property type="entry name" value="His_kinase_dom"/>
</dbReference>
<dbReference type="PANTHER" id="PTHR45453:SF1">
    <property type="entry name" value="PHOSPHATE REGULON SENSOR PROTEIN PHOR"/>
    <property type="match status" value="1"/>
</dbReference>
<dbReference type="CDD" id="cd00082">
    <property type="entry name" value="HisKA"/>
    <property type="match status" value="1"/>
</dbReference>
<keyword evidence="6" id="KW-0418">Kinase</keyword>
<dbReference type="Pfam" id="PF00512">
    <property type="entry name" value="HisKA"/>
    <property type="match status" value="1"/>
</dbReference>
<evidence type="ECO:0000313" key="12">
    <source>
        <dbReference type="Proteomes" id="UP000824242"/>
    </source>
</evidence>
<dbReference type="Gene3D" id="1.10.287.130">
    <property type="match status" value="1"/>
</dbReference>
<dbReference type="InterPro" id="IPR000014">
    <property type="entry name" value="PAS"/>
</dbReference>
<keyword evidence="5" id="KW-0808">Transferase</keyword>
<dbReference type="Gene3D" id="3.30.565.10">
    <property type="entry name" value="Histidine kinase-like ATPase, C-terminal domain"/>
    <property type="match status" value="1"/>
</dbReference>
<dbReference type="InterPro" id="IPR036097">
    <property type="entry name" value="HisK_dim/P_sf"/>
</dbReference>
<dbReference type="SUPFAM" id="SSF55874">
    <property type="entry name" value="ATPase domain of HSP90 chaperone/DNA topoisomerase II/histidine kinase"/>
    <property type="match status" value="1"/>
</dbReference>
<keyword evidence="9" id="KW-0812">Transmembrane</keyword>
<dbReference type="EC" id="2.7.13.3" evidence="3"/>
<gene>
    <name evidence="11" type="ORF">IAB89_07915</name>
</gene>
<evidence type="ECO:0000256" key="6">
    <source>
        <dbReference type="ARBA" id="ARBA00022777"/>
    </source>
</evidence>
<dbReference type="GO" id="GO:0005886">
    <property type="term" value="C:plasma membrane"/>
    <property type="evidence" value="ECO:0007669"/>
    <property type="project" value="TreeGrafter"/>
</dbReference>
<keyword evidence="8 9" id="KW-0472">Membrane</keyword>
<evidence type="ECO:0000256" key="3">
    <source>
        <dbReference type="ARBA" id="ARBA00012438"/>
    </source>
</evidence>
<keyword evidence="7" id="KW-0902">Two-component regulatory system</keyword>
<feature type="transmembrane region" description="Helical" evidence="9">
    <location>
        <begin position="39"/>
        <end position="58"/>
    </location>
</feature>
<name>A0A9D1DED7_9FIRM</name>
<reference evidence="11" key="2">
    <citation type="journal article" date="2021" name="PeerJ">
        <title>Extensive microbial diversity within the chicken gut microbiome revealed by metagenomics and culture.</title>
        <authorList>
            <person name="Gilroy R."/>
            <person name="Ravi A."/>
            <person name="Getino M."/>
            <person name="Pursley I."/>
            <person name="Horton D.L."/>
            <person name="Alikhan N.F."/>
            <person name="Baker D."/>
            <person name="Gharbi K."/>
            <person name="Hall N."/>
            <person name="Watson M."/>
            <person name="Adriaenssens E.M."/>
            <person name="Foster-Nyarko E."/>
            <person name="Jarju S."/>
            <person name="Secka A."/>
            <person name="Antonio M."/>
            <person name="Oren A."/>
            <person name="Chaudhuri R.R."/>
            <person name="La Ragione R."/>
            <person name="Hildebrand F."/>
            <person name="Pallen M.J."/>
        </authorList>
    </citation>
    <scope>NUCLEOTIDE SEQUENCE</scope>
    <source>
        <strain evidence="11">ChiSxjej1B13-7958</strain>
    </source>
</reference>
<comment type="catalytic activity">
    <reaction evidence="1">
        <text>ATP + protein L-histidine = ADP + protein N-phospho-L-histidine.</text>
        <dbReference type="EC" id="2.7.13.3"/>
    </reaction>
</comment>
<dbReference type="SUPFAM" id="SSF55785">
    <property type="entry name" value="PYP-like sensor domain (PAS domain)"/>
    <property type="match status" value="1"/>
</dbReference>
<dbReference type="GO" id="GO:0000155">
    <property type="term" value="F:phosphorelay sensor kinase activity"/>
    <property type="evidence" value="ECO:0007669"/>
    <property type="project" value="InterPro"/>
</dbReference>
<dbReference type="FunFam" id="3.30.565.10:FF:000006">
    <property type="entry name" value="Sensor histidine kinase WalK"/>
    <property type="match status" value="1"/>
</dbReference>
<dbReference type="NCBIfam" id="TIGR00229">
    <property type="entry name" value="sensory_box"/>
    <property type="match status" value="1"/>
</dbReference>
<dbReference type="InterPro" id="IPR003661">
    <property type="entry name" value="HisK_dim/P_dom"/>
</dbReference>
<accession>A0A9D1DED7</accession>
<comment type="subcellular location">
    <subcellularLocation>
        <location evidence="2">Membrane</location>
    </subcellularLocation>
</comment>
<dbReference type="Gene3D" id="3.30.450.20">
    <property type="entry name" value="PAS domain"/>
    <property type="match status" value="1"/>
</dbReference>
<dbReference type="Proteomes" id="UP000824242">
    <property type="component" value="Unassembled WGS sequence"/>
</dbReference>
<dbReference type="InterPro" id="IPR035965">
    <property type="entry name" value="PAS-like_dom_sf"/>
</dbReference>
<feature type="domain" description="Histidine kinase" evidence="10">
    <location>
        <begin position="245"/>
        <end position="461"/>
    </location>
</feature>
<dbReference type="EMBL" id="DVGZ01000084">
    <property type="protein sequence ID" value="HIR47566.1"/>
    <property type="molecule type" value="Genomic_DNA"/>
</dbReference>